<keyword evidence="2" id="KW-1185">Reference proteome</keyword>
<dbReference type="RefSeq" id="WP_146382497.1">
    <property type="nucleotide sequence ID" value="NZ_VOEJ01000006.1"/>
</dbReference>
<dbReference type="OrthoDB" id="2936081at2"/>
<dbReference type="AlphaFoldDB" id="A0A563U860"/>
<sequence length="149" mass="16717">MSNGTIDSKHQLFIEKVSAAKIVWGLKNKEGWANSHSREDEQVDVIPFWSDRALAKASARDDWKGYTPTEILLSDFLENWCTGMAENDTLVGTNWDANMNGAESDALEVALQILLRLKDMNSAIKFKNYGSLDDFIADIANDEEEEGED</sequence>
<dbReference type="Proteomes" id="UP000320042">
    <property type="component" value="Unassembled WGS sequence"/>
</dbReference>
<evidence type="ECO:0000313" key="1">
    <source>
        <dbReference type="EMBL" id="TWR27530.1"/>
    </source>
</evidence>
<evidence type="ECO:0000313" key="2">
    <source>
        <dbReference type="Proteomes" id="UP000320042"/>
    </source>
</evidence>
<proteinExistence type="predicted"/>
<reference evidence="1 2" key="1">
    <citation type="submission" date="2019-07" db="EMBL/GenBank/DDBJ databases">
        <authorList>
            <person name="Kim J."/>
        </authorList>
    </citation>
    <scope>NUCLEOTIDE SEQUENCE [LARGE SCALE GENOMIC DNA]</scope>
    <source>
        <strain evidence="2">dk17</strain>
    </source>
</reference>
<name>A0A563U860_9SPHI</name>
<organism evidence="1 2">
    <name type="scientific">Mucilaginibacter pallidiroseus</name>
    <dbReference type="NCBI Taxonomy" id="2599295"/>
    <lineage>
        <taxon>Bacteria</taxon>
        <taxon>Pseudomonadati</taxon>
        <taxon>Bacteroidota</taxon>
        <taxon>Sphingobacteriia</taxon>
        <taxon>Sphingobacteriales</taxon>
        <taxon>Sphingobacteriaceae</taxon>
        <taxon>Mucilaginibacter</taxon>
    </lineage>
</organism>
<comment type="caution">
    <text evidence="1">The sequence shown here is derived from an EMBL/GenBank/DDBJ whole genome shotgun (WGS) entry which is preliminary data.</text>
</comment>
<gene>
    <name evidence="1" type="ORF">FPZ43_13735</name>
</gene>
<dbReference type="InterPro" id="IPR021284">
    <property type="entry name" value="DUF2750"/>
</dbReference>
<accession>A0A563U860</accession>
<dbReference type="Pfam" id="PF11042">
    <property type="entry name" value="DUF2750"/>
    <property type="match status" value="1"/>
</dbReference>
<dbReference type="EMBL" id="VOEJ01000006">
    <property type="protein sequence ID" value="TWR27530.1"/>
    <property type="molecule type" value="Genomic_DNA"/>
</dbReference>
<protein>
    <submittedName>
        <fullName evidence="1">DUF2750 domain-containing protein</fullName>
    </submittedName>
</protein>